<dbReference type="OrthoDB" id="10007527at2759"/>
<dbReference type="PANTHER" id="PTHR34479:SF1">
    <property type="entry name" value="COILED-COIL DOMAIN-CONTAINING PROTEIN 30"/>
    <property type="match status" value="1"/>
</dbReference>
<evidence type="ECO:0000313" key="1">
    <source>
        <dbReference type="EMBL" id="CAH1773986.1"/>
    </source>
</evidence>
<dbReference type="InterPro" id="IPR052825">
    <property type="entry name" value="CCD-Prefoldin_beta-like"/>
</dbReference>
<protein>
    <submittedName>
        <fullName evidence="1">Uncharacterized protein</fullName>
    </submittedName>
</protein>
<sequence>MGDLRDIDRKLKEHGVVSSGTIEQKLQHVWSLYLESEVNLKGALDNMGILRLKQADEMKEVENYVEHIRSLSEERETLTAEFEEENDQLKAEVQLLKADLAGGGTHDDIKEMLSQQGLEQIASSTVTEQIAYLLVERAKLMDDLENEQNRNTHSSNESSLDTNEIKKLLQQERVDFEEEITQQRESTRLVKEQMQATHNQELAVISGDNERLSRELSRSLNMVKDLETALEELQNDQDRQKSEYDVVISDLQQQLQDSQQQDLSSSSDTIEKLKSEKSKLNVEVMTLKGKLKVIEQEKKCLSDTVRTLTFDFQKLKDTNKGLQEQFDTSFVKHNGETDDLKIKLHSLEAKNQENLEGRRSLEMKLEFAEKDIAELKAREIEYNSKNKKQNKFEQDLESHYKQELSELRSQHQSSQVDLISLRETLDRETSNKTLLESKLHAIESDFRIEKQKFNSLETEYKDKIQQLDVIQSKNADDYNNAKSTWSALEEDYKQQLEEVRSECKTIAAALTNERLAKKHNEDHTNQITTYTDEIKELKGSVDSLEKALKSANDSLQELCNDKTDTEKELEKVIGENRVLAKEFSENSTQLDEYADRIEMLEKVSGQLEADNTELASKLSETLEQLAKTEDEMHKESQKLLAAQTNTLETKLQGATEDLQIAEKEISRLKEQLLSSTSKSSLLQEEIHTVKELSRLKEVSQSQQADSRLQVQLQNEIQTKKEYEEKNILLEQELSKVWAQMKDLLEKISRLETDNNQLQSDIARNSGVSPDRTSSFNAIQRRADLAEKRVSELQFELEDAMSRLTTAEAQLRDGALLRLDLQAKVDESLRLKNKLNEERLNKSLEIQTSDELKLQLESSRKKEAELQEKMHKLQHDILDKDSEIATVKEDTKQIKDKHQVAENNKHSLVQKMHDFQQETETLQIELLAMTEKYELQLKRYEMRKEKHKSQLQKARELFNKEKSKLNAKIVSLEQELYTTKGSFNKEHEWKEKMEDDYRILITEKRDLLAKHAEVEEAYRDRQRQFMLLQNRSHYLEEENQKLMSKFDTLHKQKLNIEKNLKELRFEKQKEENQKEEALQNALKPTFNSHSHMSNALGPGLTSTWDPNVTDSVLTTVHIENPHLTMSTMNGFRSKSLGGSSLESVDS</sequence>
<organism evidence="1 2">
    <name type="scientific">Owenia fusiformis</name>
    <name type="common">Polychaete worm</name>
    <dbReference type="NCBI Taxonomy" id="6347"/>
    <lineage>
        <taxon>Eukaryota</taxon>
        <taxon>Metazoa</taxon>
        <taxon>Spiralia</taxon>
        <taxon>Lophotrochozoa</taxon>
        <taxon>Annelida</taxon>
        <taxon>Polychaeta</taxon>
        <taxon>Sedentaria</taxon>
        <taxon>Canalipalpata</taxon>
        <taxon>Sabellida</taxon>
        <taxon>Oweniida</taxon>
        <taxon>Oweniidae</taxon>
        <taxon>Owenia</taxon>
    </lineage>
</organism>
<dbReference type="AlphaFoldDB" id="A0A8J1Y176"/>
<dbReference type="PANTHER" id="PTHR34479">
    <property type="entry name" value="COILED-COIL DOMAIN-CONTAINING PROTEIN 30"/>
    <property type="match status" value="1"/>
</dbReference>
<accession>A0A8J1Y176</accession>
<dbReference type="Proteomes" id="UP000749559">
    <property type="component" value="Unassembled WGS sequence"/>
</dbReference>
<proteinExistence type="predicted"/>
<dbReference type="Pfam" id="PF15742">
    <property type="entry name" value="DUF4686"/>
    <property type="match status" value="1"/>
</dbReference>
<reference evidence="1" key="1">
    <citation type="submission" date="2022-03" db="EMBL/GenBank/DDBJ databases">
        <authorList>
            <person name="Martin C."/>
        </authorList>
    </citation>
    <scope>NUCLEOTIDE SEQUENCE</scope>
</reference>
<name>A0A8J1Y176_OWEFU</name>
<comment type="caution">
    <text evidence="1">The sequence shown here is derived from an EMBL/GenBank/DDBJ whole genome shotgun (WGS) entry which is preliminary data.</text>
</comment>
<keyword evidence="2" id="KW-1185">Reference proteome</keyword>
<dbReference type="EMBL" id="CAIIXF020000001">
    <property type="protein sequence ID" value="CAH1773986.1"/>
    <property type="molecule type" value="Genomic_DNA"/>
</dbReference>
<evidence type="ECO:0000313" key="2">
    <source>
        <dbReference type="Proteomes" id="UP000749559"/>
    </source>
</evidence>
<dbReference type="InterPro" id="IPR031476">
    <property type="entry name" value="DUF4686"/>
</dbReference>
<gene>
    <name evidence="1" type="ORF">OFUS_LOCUS1513</name>
</gene>